<proteinExistence type="predicted"/>
<sequence>MTRHLEGLSRHQLREAAAEFEKHGPDTCKILKKHIPGLDTAMEMVQRLIEMATADDAAEEAKRKKRVSGCLNAEGSDQHAKLRKMEDGGGKGSAGVACS</sequence>
<dbReference type="EMBL" id="CM000880">
    <property type="protein sequence ID" value="PNT74957.1"/>
    <property type="molecule type" value="Genomic_DNA"/>
</dbReference>
<dbReference type="AlphaFoldDB" id="A0A2K2DKZ9"/>
<dbReference type="EnsemblPlants" id="PNT74957">
    <property type="protein sequence ID" value="PNT74957"/>
    <property type="gene ID" value="BRADI_1g25042v3"/>
</dbReference>
<keyword evidence="4" id="KW-1185">Reference proteome</keyword>
<reference evidence="3" key="3">
    <citation type="submission" date="2018-08" db="UniProtKB">
        <authorList>
            <consortium name="EnsemblPlants"/>
        </authorList>
    </citation>
    <scope>IDENTIFICATION</scope>
    <source>
        <strain evidence="3">cv. Bd21</strain>
    </source>
</reference>
<feature type="compositionally biased region" description="Basic and acidic residues" evidence="1">
    <location>
        <begin position="76"/>
        <end position="89"/>
    </location>
</feature>
<organism evidence="2">
    <name type="scientific">Brachypodium distachyon</name>
    <name type="common">Purple false brome</name>
    <name type="synonym">Trachynia distachya</name>
    <dbReference type="NCBI Taxonomy" id="15368"/>
    <lineage>
        <taxon>Eukaryota</taxon>
        <taxon>Viridiplantae</taxon>
        <taxon>Streptophyta</taxon>
        <taxon>Embryophyta</taxon>
        <taxon>Tracheophyta</taxon>
        <taxon>Spermatophyta</taxon>
        <taxon>Magnoliopsida</taxon>
        <taxon>Liliopsida</taxon>
        <taxon>Poales</taxon>
        <taxon>Poaceae</taxon>
        <taxon>BOP clade</taxon>
        <taxon>Pooideae</taxon>
        <taxon>Stipodae</taxon>
        <taxon>Brachypodieae</taxon>
        <taxon>Brachypodium</taxon>
    </lineage>
</organism>
<protein>
    <submittedName>
        <fullName evidence="2 3">Uncharacterized protein</fullName>
    </submittedName>
</protein>
<dbReference type="OrthoDB" id="272703at2759"/>
<gene>
    <name evidence="2" type="ORF">BRADI_1g25042v3</name>
</gene>
<feature type="region of interest" description="Disordered" evidence="1">
    <location>
        <begin position="63"/>
        <end position="99"/>
    </location>
</feature>
<name>A0A2K2DKZ9_BRADI</name>
<evidence type="ECO:0000313" key="2">
    <source>
        <dbReference type="EMBL" id="PNT74957.1"/>
    </source>
</evidence>
<evidence type="ECO:0000313" key="3">
    <source>
        <dbReference type="EnsemblPlants" id="PNT74957"/>
    </source>
</evidence>
<accession>A0A2K2DKZ9</accession>
<dbReference type="Gramene" id="PNT74957">
    <property type="protein sequence ID" value="PNT74957"/>
    <property type="gene ID" value="BRADI_1g25042v3"/>
</dbReference>
<reference evidence="2" key="2">
    <citation type="submission" date="2017-06" db="EMBL/GenBank/DDBJ databases">
        <title>WGS assembly of Brachypodium distachyon.</title>
        <authorList>
            <consortium name="The International Brachypodium Initiative"/>
            <person name="Lucas S."/>
            <person name="Harmon-Smith M."/>
            <person name="Lail K."/>
            <person name="Tice H."/>
            <person name="Grimwood J."/>
            <person name="Bruce D."/>
            <person name="Barry K."/>
            <person name="Shu S."/>
            <person name="Lindquist E."/>
            <person name="Wang M."/>
            <person name="Pitluck S."/>
            <person name="Vogel J.P."/>
            <person name="Garvin D.F."/>
            <person name="Mockler T.C."/>
            <person name="Schmutz J."/>
            <person name="Rokhsar D."/>
            <person name="Bevan M.W."/>
        </authorList>
    </citation>
    <scope>NUCLEOTIDE SEQUENCE</scope>
    <source>
        <strain evidence="2">Bd21</strain>
    </source>
</reference>
<dbReference type="STRING" id="15368.A0A2K2DKZ9"/>
<evidence type="ECO:0000256" key="1">
    <source>
        <dbReference type="SAM" id="MobiDB-lite"/>
    </source>
</evidence>
<evidence type="ECO:0000313" key="4">
    <source>
        <dbReference type="Proteomes" id="UP000008810"/>
    </source>
</evidence>
<dbReference type="InParanoid" id="A0A2K2DKZ9"/>
<dbReference type="Proteomes" id="UP000008810">
    <property type="component" value="Chromosome 1"/>
</dbReference>
<reference evidence="2 3" key="1">
    <citation type="journal article" date="2010" name="Nature">
        <title>Genome sequencing and analysis of the model grass Brachypodium distachyon.</title>
        <authorList>
            <consortium name="International Brachypodium Initiative"/>
        </authorList>
    </citation>
    <scope>NUCLEOTIDE SEQUENCE [LARGE SCALE GENOMIC DNA]</scope>
    <source>
        <strain evidence="2 3">Bd21</strain>
    </source>
</reference>